<dbReference type="PANTHER" id="PTHR33594">
    <property type="entry name" value="SUPERFAMILY HYDROLASE, PUTATIVE (AFU_ORTHOLOGUE AFUA_1G03035)-RELATED"/>
    <property type="match status" value="1"/>
</dbReference>
<dbReference type="PANTHER" id="PTHR33594:SF1">
    <property type="entry name" value="HD_PDEASE DOMAIN-CONTAINING PROTEIN"/>
    <property type="match status" value="1"/>
</dbReference>
<dbReference type="EMBL" id="ULHB01000069">
    <property type="protein sequence ID" value="SYW80315.1"/>
    <property type="molecule type" value="Genomic_DNA"/>
</dbReference>
<dbReference type="SUPFAM" id="SSF109604">
    <property type="entry name" value="HD-domain/PDEase-like"/>
    <property type="match status" value="1"/>
</dbReference>
<evidence type="ECO:0000313" key="4">
    <source>
        <dbReference type="EMBL" id="SYW80315.1"/>
    </source>
</evidence>
<organism evidence="3 5">
    <name type="scientific">Ustilago bromivora</name>
    <dbReference type="NCBI Taxonomy" id="307758"/>
    <lineage>
        <taxon>Eukaryota</taxon>
        <taxon>Fungi</taxon>
        <taxon>Dikarya</taxon>
        <taxon>Basidiomycota</taxon>
        <taxon>Ustilaginomycotina</taxon>
        <taxon>Ustilaginomycetes</taxon>
        <taxon>Ustilaginales</taxon>
        <taxon>Ustilaginaceae</taxon>
        <taxon>Ustilago</taxon>
    </lineage>
</organism>
<dbReference type="EMBL" id="LT558123">
    <property type="protein sequence ID" value="SAM82318.1"/>
    <property type="molecule type" value="Genomic_DNA"/>
</dbReference>
<dbReference type="InterPro" id="IPR003607">
    <property type="entry name" value="HD/PDEase_dom"/>
</dbReference>
<dbReference type="Proteomes" id="UP000179920">
    <property type="component" value="Chromosome VII"/>
</dbReference>
<gene>
    <name evidence="4" type="ORF">UBRO2_03583</name>
    <name evidence="3" type="ORF">UBRO_04689</name>
</gene>
<feature type="region of interest" description="Disordered" evidence="1">
    <location>
        <begin position="1"/>
        <end position="21"/>
    </location>
</feature>
<evidence type="ECO:0000313" key="6">
    <source>
        <dbReference type="Proteomes" id="UP000658997"/>
    </source>
</evidence>
<reference evidence="4" key="3">
    <citation type="submission" date="2018-08" db="EMBL/GenBank/DDBJ databases">
        <authorList>
            <person name="Guldener U."/>
        </authorList>
    </citation>
    <scope>NUCLEOTIDE SEQUENCE</scope>
    <source>
        <strain evidence="4">UB2</strain>
    </source>
</reference>
<feature type="compositionally biased region" description="Low complexity" evidence="1">
    <location>
        <begin position="1"/>
        <end position="20"/>
    </location>
</feature>
<dbReference type="CDD" id="cd00077">
    <property type="entry name" value="HDc"/>
    <property type="match status" value="1"/>
</dbReference>
<evidence type="ECO:0000259" key="2">
    <source>
        <dbReference type="SMART" id="SM00471"/>
    </source>
</evidence>
<evidence type="ECO:0000313" key="3">
    <source>
        <dbReference type="EMBL" id="SAM82318.1"/>
    </source>
</evidence>
<dbReference type="Gene3D" id="1.10.3210.50">
    <property type="match status" value="1"/>
</dbReference>
<feature type="domain" description="HD/PDEase" evidence="2">
    <location>
        <begin position="46"/>
        <end position="185"/>
    </location>
</feature>
<name>A0A1K0G4H3_9BASI</name>
<dbReference type="SMART" id="SM00471">
    <property type="entry name" value="HDc"/>
    <property type="match status" value="1"/>
</dbReference>
<evidence type="ECO:0000313" key="5">
    <source>
        <dbReference type="Proteomes" id="UP000179920"/>
    </source>
</evidence>
<accession>A0A1K0G4H3</accession>
<evidence type="ECO:0000256" key="1">
    <source>
        <dbReference type="SAM" id="MobiDB-lite"/>
    </source>
</evidence>
<proteinExistence type="predicted"/>
<reference evidence="3" key="2">
    <citation type="submission" date="2016-04" db="EMBL/GenBank/DDBJ databases">
        <authorList>
            <person name="Evans L.H."/>
            <person name="Alamgir A."/>
            <person name="Owens N."/>
            <person name="Weber N.D."/>
            <person name="Virtaneva K."/>
            <person name="Barbian K."/>
            <person name="Babar A."/>
            <person name="Rosenke K."/>
        </authorList>
    </citation>
    <scope>NUCLEOTIDE SEQUENCE</scope>
    <source>
        <strain evidence="3">UB2112</strain>
    </source>
</reference>
<dbReference type="AlphaFoldDB" id="A0A1K0G4H3"/>
<sequence length="321" mass="36063">MNDLTSSLASSSLTTSAPAPRLTSSQRTTIISAAESFVKTAFANHDPSHDYHHVNRVRLLALSLTRSSELTPLDLLVVELGALFHDITDPKYSSSSLHPSTVLAPFWAFLPTPSLISETQRVTVEKIVENVSWSKDERRRTLAPSHRTSADIALSEWLESCKEFQVISDADRLDSIGSIGIMRCAAYSAKVGRTLYVPPANAKMDPNPPAEQGEGWNGSAVGHFYEKLLRIRGDRLYTTEGRREAERRQRVMENFLEELGLEWVVAKQGAEIAMMRLEEEDEDDEEESEDLPSTFRFCYANNAFCTTHNNRKQHSHNRTSH</sequence>
<dbReference type="Proteomes" id="UP000658997">
    <property type="component" value="Unassembled WGS sequence"/>
</dbReference>
<reference evidence="5" key="1">
    <citation type="submission" date="2016-04" db="EMBL/GenBank/DDBJ databases">
        <authorList>
            <person name="Guldener U."/>
            <person name="Guldener U."/>
        </authorList>
    </citation>
    <scope>NUCLEOTIDE SEQUENCE [LARGE SCALE GENOMIC DNA]</scope>
    <source>
        <strain evidence="5">UB2112</strain>
    </source>
</reference>
<protein>
    <recommendedName>
        <fullName evidence="2">HD/PDEase domain-containing protein</fullName>
    </recommendedName>
</protein>
<keyword evidence="6" id="KW-1185">Reference proteome</keyword>
<dbReference type="OrthoDB" id="16547at2759"/>